<accession>A0ABT6MZ92</accession>
<dbReference type="Proteomes" id="UP001160625">
    <property type="component" value="Unassembled WGS sequence"/>
</dbReference>
<reference evidence="1" key="1">
    <citation type="submission" date="2023-04" db="EMBL/GenBank/DDBJ databases">
        <title>Sphingomonas sp. MAHUQ-71 isolated from rice field.</title>
        <authorList>
            <person name="Huq M.A."/>
        </authorList>
    </citation>
    <scope>NUCLEOTIDE SEQUENCE</scope>
    <source>
        <strain evidence="1">MAHUQ-71</strain>
    </source>
</reference>
<organism evidence="1 2">
    <name type="scientific">Sphingomonas oryzagri</name>
    <dbReference type="NCBI Taxonomy" id="3042314"/>
    <lineage>
        <taxon>Bacteria</taxon>
        <taxon>Pseudomonadati</taxon>
        <taxon>Pseudomonadota</taxon>
        <taxon>Alphaproteobacteria</taxon>
        <taxon>Sphingomonadales</taxon>
        <taxon>Sphingomonadaceae</taxon>
        <taxon>Sphingomonas</taxon>
    </lineage>
</organism>
<proteinExistence type="predicted"/>
<gene>
    <name evidence="1" type="ORF">QGN17_06005</name>
</gene>
<evidence type="ECO:0000313" key="1">
    <source>
        <dbReference type="EMBL" id="MDH7638277.1"/>
    </source>
</evidence>
<evidence type="ECO:0000313" key="2">
    <source>
        <dbReference type="Proteomes" id="UP001160625"/>
    </source>
</evidence>
<dbReference type="RefSeq" id="WP_281043587.1">
    <property type="nucleotide sequence ID" value="NZ_JARYGZ010000001.1"/>
</dbReference>
<dbReference type="EMBL" id="JARYGZ010000001">
    <property type="protein sequence ID" value="MDH7638277.1"/>
    <property type="molecule type" value="Genomic_DNA"/>
</dbReference>
<name>A0ABT6MZ92_9SPHN</name>
<keyword evidence="2" id="KW-1185">Reference proteome</keyword>
<sequence length="88" mass="10162">MKVGLLTEAQKLMPERNDRTHILQSWHEWELGGRERRIVLVVETDLEMRPEADAFDADLMEEVRQAALAEMAASPCAIHLVRIVPRRD</sequence>
<protein>
    <submittedName>
        <fullName evidence="1">Uncharacterized protein</fullName>
    </submittedName>
</protein>
<comment type="caution">
    <text evidence="1">The sequence shown here is derived from an EMBL/GenBank/DDBJ whole genome shotgun (WGS) entry which is preliminary data.</text>
</comment>